<evidence type="ECO:0000256" key="1">
    <source>
        <dbReference type="SAM" id="MobiDB-lite"/>
    </source>
</evidence>
<feature type="transmembrane region" description="Helical" evidence="2">
    <location>
        <begin position="261"/>
        <end position="280"/>
    </location>
</feature>
<evidence type="ECO:0000313" key="4">
    <source>
        <dbReference type="EMBL" id="RXT53397.1"/>
    </source>
</evidence>
<evidence type="ECO:0000259" key="3">
    <source>
        <dbReference type="Pfam" id="PF02582"/>
    </source>
</evidence>
<dbReference type="PANTHER" id="PTHR16255">
    <property type="entry name" value="REQUIRED FOR MEIOTIC NUCLEAR DIVISION PROTEIN 1 HOMOLOG"/>
    <property type="match status" value="1"/>
</dbReference>
<protein>
    <recommendedName>
        <fullName evidence="3">DUF155 domain-containing protein</fullName>
    </recommendedName>
</protein>
<dbReference type="EMBL" id="MZXW01000006">
    <property type="protein sequence ID" value="RXT53397.1"/>
    <property type="molecule type" value="Genomic_DNA"/>
</dbReference>
<dbReference type="RefSeq" id="WP_129267921.1">
    <property type="nucleotide sequence ID" value="NZ_MZXW01000006.1"/>
</dbReference>
<name>A0A4Q1VSK4_9BRAD</name>
<gene>
    <name evidence="4" type="ORF">B5V03_03640</name>
</gene>
<evidence type="ECO:0000256" key="2">
    <source>
        <dbReference type="SAM" id="Phobius"/>
    </source>
</evidence>
<sequence length="283" mass="31069">MNADQLAVSAPATSPKMDTKPDVAPTLRIRAVMLGERINPSGLELGAPVSSTPAAFRVHAGLVVIFRYGVVVLIGQLPSEEKVLIDSLKPRVTGELSPYEEEIAQAQLCKDENAEAIQPGGPINLTKFSDERLLLIADALAKSTSLARDERRVAAVFDVIEPFARELAEKGRTSRRRKGILQLIGNALLVQQRVAGRVAVAEKPDALWEKPQLDRLYARLEDEYELKERLDTLERKLTVVAETADALTDIIDTQRSLRLEIAVVVLIVIEVVIGCVQIWSGTH</sequence>
<dbReference type="InterPro" id="IPR003734">
    <property type="entry name" value="DUF155"/>
</dbReference>
<feature type="region of interest" description="Disordered" evidence="1">
    <location>
        <begin position="1"/>
        <end position="21"/>
    </location>
</feature>
<proteinExistence type="predicted"/>
<organism evidence="4 5">
    <name type="scientific">Bradyrhizobium betae</name>
    <dbReference type="NCBI Taxonomy" id="244734"/>
    <lineage>
        <taxon>Bacteria</taxon>
        <taxon>Pseudomonadati</taxon>
        <taxon>Pseudomonadota</taxon>
        <taxon>Alphaproteobacteria</taxon>
        <taxon>Hyphomicrobiales</taxon>
        <taxon>Nitrobacteraceae</taxon>
        <taxon>Bradyrhizobium</taxon>
    </lineage>
</organism>
<reference evidence="4 5" key="1">
    <citation type="submission" date="2017-03" db="EMBL/GenBank/DDBJ databases">
        <authorList>
            <person name="Safronova V.I."/>
            <person name="Sazanova A.L."/>
            <person name="Chirak E.R."/>
        </authorList>
    </citation>
    <scope>NUCLEOTIDE SEQUENCE [LARGE SCALE GENOMIC DNA]</scope>
    <source>
        <strain evidence="4 5">Opo-243</strain>
    </source>
</reference>
<dbReference type="AlphaFoldDB" id="A0A4Q1VSK4"/>
<dbReference type="Proteomes" id="UP000290819">
    <property type="component" value="Unassembled WGS sequence"/>
</dbReference>
<keyword evidence="5" id="KW-1185">Reference proteome</keyword>
<dbReference type="InterPro" id="IPR051624">
    <property type="entry name" value="RMD1/Sad1-interacting"/>
</dbReference>
<keyword evidence="2" id="KW-0472">Membrane</keyword>
<keyword evidence="2" id="KW-0812">Transmembrane</keyword>
<evidence type="ECO:0000313" key="5">
    <source>
        <dbReference type="Proteomes" id="UP000290819"/>
    </source>
</evidence>
<comment type="caution">
    <text evidence="4">The sequence shown here is derived from an EMBL/GenBank/DDBJ whole genome shotgun (WGS) entry which is preliminary data.</text>
</comment>
<dbReference type="Pfam" id="PF02582">
    <property type="entry name" value="DUF155"/>
    <property type="match status" value="1"/>
</dbReference>
<dbReference type="PANTHER" id="PTHR16255:SF1">
    <property type="entry name" value="REQUIRED FOR MEIOTIC NUCLEAR DIVISION PROTEIN 1 HOMOLOG"/>
    <property type="match status" value="1"/>
</dbReference>
<accession>A0A4Q1VSK4</accession>
<feature type="domain" description="DUF155" evidence="3">
    <location>
        <begin position="63"/>
        <end position="234"/>
    </location>
</feature>
<keyword evidence="2" id="KW-1133">Transmembrane helix</keyword>
<dbReference type="OrthoDB" id="7931216at2"/>